<protein>
    <submittedName>
        <fullName evidence="1">Uncharacterized protein</fullName>
    </submittedName>
</protein>
<keyword evidence="2" id="KW-1185">Reference proteome</keyword>
<gene>
    <name evidence="1" type="ORF">CEXT_273861</name>
</gene>
<dbReference type="EMBL" id="BPLR01021138">
    <property type="protein sequence ID" value="GIX86393.1"/>
    <property type="molecule type" value="Genomic_DNA"/>
</dbReference>
<evidence type="ECO:0000313" key="1">
    <source>
        <dbReference type="EMBL" id="GIX86393.1"/>
    </source>
</evidence>
<comment type="caution">
    <text evidence="1">The sequence shown here is derived from an EMBL/GenBank/DDBJ whole genome shotgun (WGS) entry which is preliminary data.</text>
</comment>
<organism evidence="1 2">
    <name type="scientific">Caerostris extrusa</name>
    <name type="common">Bark spider</name>
    <name type="synonym">Caerostris bankana</name>
    <dbReference type="NCBI Taxonomy" id="172846"/>
    <lineage>
        <taxon>Eukaryota</taxon>
        <taxon>Metazoa</taxon>
        <taxon>Ecdysozoa</taxon>
        <taxon>Arthropoda</taxon>
        <taxon>Chelicerata</taxon>
        <taxon>Arachnida</taxon>
        <taxon>Araneae</taxon>
        <taxon>Araneomorphae</taxon>
        <taxon>Entelegynae</taxon>
        <taxon>Araneoidea</taxon>
        <taxon>Araneidae</taxon>
        <taxon>Caerostris</taxon>
    </lineage>
</organism>
<proteinExistence type="predicted"/>
<dbReference type="Proteomes" id="UP001054945">
    <property type="component" value="Unassembled WGS sequence"/>
</dbReference>
<reference evidence="1 2" key="1">
    <citation type="submission" date="2021-06" db="EMBL/GenBank/DDBJ databases">
        <title>Caerostris extrusa draft genome.</title>
        <authorList>
            <person name="Kono N."/>
            <person name="Arakawa K."/>
        </authorList>
    </citation>
    <scope>NUCLEOTIDE SEQUENCE [LARGE SCALE GENOMIC DNA]</scope>
</reference>
<dbReference type="AlphaFoldDB" id="A0AAV4NPN7"/>
<evidence type="ECO:0000313" key="2">
    <source>
        <dbReference type="Proteomes" id="UP001054945"/>
    </source>
</evidence>
<accession>A0AAV4NPN7</accession>
<sequence>MSCTESLPPNSPEPEKQAFISSNPQAKSICLPARYPKKRQTTLEALVTWPITRSHSFCLDKTPVQLEKLASTKKRNPTALCVR</sequence>
<name>A0AAV4NPN7_CAEEX</name>